<dbReference type="InterPro" id="IPR051678">
    <property type="entry name" value="AGP_Transferase"/>
</dbReference>
<evidence type="ECO:0000313" key="3">
    <source>
        <dbReference type="Proteomes" id="UP000266188"/>
    </source>
</evidence>
<feature type="domain" description="Aminoglycoside phosphotransferase" evidence="1">
    <location>
        <begin position="61"/>
        <end position="278"/>
    </location>
</feature>
<dbReference type="AlphaFoldDB" id="A0A3A2ZPG4"/>
<comment type="caution">
    <text evidence="2">The sequence shown here is derived from an EMBL/GenBank/DDBJ whole genome shotgun (WGS) entry which is preliminary data.</text>
</comment>
<gene>
    <name evidence="2" type="ORF">PHISCL_02603</name>
</gene>
<keyword evidence="2" id="KW-0808">Transferase</keyword>
<name>A0A3A2ZPG4_9EURO</name>
<organism evidence="2 3">
    <name type="scientific">Aspergillus sclerotialis</name>
    <dbReference type="NCBI Taxonomy" id="2070753"/>
    <lineage>
        <taxon>Eukaryota</taxon>
        <taxon>Fungi</taxon>
        <taxon>Dikarya</taxon>
        <taxon>Ascomycota</taxon>
        <taxon>Pezizomycotina</taxon>
        <taxon>Eurotiomycetes</taxon>
        <taxon>Eurotiomycetidae</taxon>
        <taxon>Eurotiales</taxon>
        <taxon>Aspergillaceae</taxon>
        <taxon>Aspergillus</taxon>
        <taxon>Aspergillus subgen. Polypaecilum</taxon>
    </lineage>
</organism>
<proteinExistence type="predicted"/>
<dbReference type="PANTHER" id="PTHR21310">
    <property type="entry name" value="AMINOGLYCOSIDE PHOSPHOTRANSFERASE-RELATED-RELATED"/>
    <property type="match status" value="1"/>
</dbReference>
<keyword evidence="3" id="KW-1185">Reference proteome</keyword>
<dbReference type="InterPro" id="IPR002575">
    <property type="entry name" value="Aminoglycoside_PTrfase"/>
</dbReference>
<sequence length="410" mass="45868">MAETHGPDFDNFIKTVRLDGLCVVASNHRGGIPCFNVVYELVFSDGVVWMARIPLPYNCFQAEAVSASYAATLKYVKRHSKIPVPTVFAYYLHSSPKNKVNATYILMEKLPGHQLPTLEQEDFDPDPKDLAIAHKVHQQLTDVILELASLKFSKIASLREDSDGNFFVGPYVDPAGTAYPEHRALAYETLSAHQKGPYSSISDWYKAMAVLNRRSALHDPDEEDKDVAVAEYELLAELSDKVIVKEFETGPFVVNHNDLTIQNILVGDEFNVTGILDFPGTTVPLTSLCVFPWLFSDNLAGLVTDRGAYLDVFVNRECNLPSSALQSCDIRKRLMQSAHARQSFELDLMGPFTSLVLPRLFKEIHQRRSILMLSISALPIHEPSSKIQIWTSSEGQFHGLHMTARSLNTN</sequence>
<dbReference type="EMBL" id="MVGC01000059">
    <property type="protein sequence ID" value="RJE25068.1"/>
    <property type="molecule type" value="Genomic_DNA"/>
</dbReference>
<dbReference type="InterPro" id="IPR011009">
    <property type="entry name" value="Kinase-like_dom_sf"/>
</dbReference>
<protein>
    <submittedName>
        <fullName evidence="2">Phosphotransferase enzyme family</fullName>
    </submittedName>
</protein>
<dbReference type="OrthoDB" id="10003767at2759"/>
<dbReference type="SUPFAM" id="SSF56112">
    <property type="entry name" value="Protein kinase-like (PK-like)"/>
    <property type="match status" value="1"/>
</dbReference>
<dbReference type="Pfam" id="PF01636">
    <property type="entry name" value="APH"/>
    <property type="match status" value="1"/>
</dbReference>
<accession>A0A3A2ZPG4</accession>
<evidence type="ECO:0000259" key="1">
    <source>
        <dbReference type="Pfam" id="PF01636"/>
    </source>
</evidence>
<dbReference type="STRING" id="2070753.A0A3A2ZPG4"/>
<dbReference type="GO" id="GO:0016740">
    <property type="term" value="F:transferase activity"/>
    <property type="evidence" value="ECO:0007669"/>
    <property type="project" value="UniProtKB-KW"/>
</dbReference>
<reference evidence="3" key="1">
    <citation type="submission" date="2017-02" db="EMBL/GenBank/DDBJ databases">
        <authorList>
            <person name="Tafer H."/>
            <person name="Lopandic K."/>
        </authorList>
    </citation>
    <scope>NUCLEOTIDE SEQUENCE [LARGE SCALE GENOMIC DNA]</scope>
    <source>
        <strain evidence="3">CBS 366.77</strain>
    </source>
</reference>
<dbReference type="Proteomes" id="UP000266188">
    <property type="component" value="Unassembled WGS sequence"/>
</dbReference>
<evidence type="ECO:0000313" key="2">
    <source>
        <dbReference type="EMBL" id="RJE25068.1"/>
    </source>
</evidence>
<dbReference type="PANTHER" id="PTHR21310:SF15">
    <property type="entry name" value="AMINOGLYCOSIDE PHOSPHOTRANSFERASE DOMAIN-CONTAINING PROTEIN"/>
    <property type="match status" value="1"/>
</dbReference>